<dbReference type="InterPro" id="IPR014284">
    <property type="entry name" value="RNA_pol_sigma-70_dom"/>
</dbReference>
<dbReference type="GO" id="GO:0006352">
    <property type="term" value="P:DNA-templated transcription initiation"/>
    <property type="evidence" value="ECO:0007669"/>
    <property type="project" value="InterPro"/>
</dbReference>
<name>A0A0F5IQV8_9BACT</name>
<dbReference type="EMBL" id="AQHV01000024">
    <property type="protein sequence ID" value="KKB47926.1"/>
    <property type="molecule type" value="Genomic_DNA"/>
</dbReference>
<dbReference type="RefSeq" id="WP_007658191.1">
    <property type="nucleotide sequence ID" value="NZ_KQ033913.1"/>
</dbReference>
<dbReference type="Proteomes" id="UP000033047">
    <property type="component" value="Unassembled WGS sequence"/>
</dbReference>
<dbReference type="InterPro" id="IPR013325">
    <property type="entry name" value="RNA_pol_sigma_r2"/>
</dbReference>
<dbReference type="GO" id="GO:0003677">
    <property type="term" value="F:DNA binding"/>
    <property type="evidence" value="ECO:0007669"/>
    <property type="project" value="InterPro"/>
</dbReference>
<comment type="similarity">
    <text evidence="1">Belongs to the sigma-70 factor family. ECF subfamily.</text>
</comment>
<dbReference type="PATRIC" id="fig|927665.4.peg.4459"/>
<dbReference type="InterPro" id="IPR007627">
    <property type="entry name" value="RNA_pol_sigma70_r2"/>
</dbReference>
<dbReference type="PANTHER" id="PTHR43133">
    <property type="entry name" value="RNA POLYMERASE ECF-TYPE SIGMA FACTO"/>
    <property type="match status" value="1"/>
</dbReference>
<dbReference type="PANTHER" id="PTHR43133:SF46">
    <property type="entry name" value="RNA POLYMERASE SIGMA-70 FACTOR ECF SUBFAMILY"/>
    <property type="match status" value="1"/>
</dbReference>
<evidence type="ECO:0000256" key="2">
    <source>
        <dbReference type="ARBA" id="ARBA00023015"/>
    </source>
</evidence>
<keyword evidence="3" id="KW-0731">Sigma factor</keyword>
<feature type="domain" description="RNA polymerase sigma-70 region 2" evidence="5">
    <location>
        <begin position="28"/>
        <end position="94"/>
    </location>
</feature>
<dbReference type="NCBIfam" id="TIGR02985">
    <property type="entry name" value="Sig70_bacteroi1"/>
    <property type="match status" value="1"/>
</dbReference>
<organism evidence="7 8">
    <name type="scientific">Parabacteroides goldsteinii DSM 19448 = WAL 12034</name>
    <dbReference type="NCBI Taxonomy" id="927665"/>
    <lineage>
        <taxon>Bacteria</taxon>
        <taxon>Pseudomonadati</taxon>
        <taxon>Bacteroidota</taxon>
        <taxon>Bacteroidia</taxon>
        <taxon>Bacteroidales</taxon>
        <taxon>Tannerellaceae</taxon>
        <taxon>Parabacteroides</taxon>
    </lineage>
</organism>
<evidence type="ECO:0000256" key="3">
    <source>
        <dbReference type="ARBA" id="ARBA00023082"/>
    </source>
</evidence>
<dbReference type="InterPro" id="IPR036388">
    <property type="entry name" value="WH-like_DNA-bd_sf"/>
</dbReference>
<dbReference type="SUPFAM" id="SSF88946">
    <property type="entry name" value="Sigma2 domain of RNA polymerase sigma factors"/>
    <property type="match status" value="1"/>
</dbReference>
<dbReference type="GO" id="GO:0016987">
    <property type="term" value="F:sigma factor activity"/>
    <property type="evidence" value="ECO:0007669"/>
    <property type="project" value="UniProtKB-KW"/>
</dbReference>
<dbReference type="HOGENOM" id="CLU_047691_4_0_10"/>
<protein>
    <submittedName>
        <fullName evidence="7">RNA polymerase sigma-70 factor</fullName>
    </submittedName>
</protein>
<feature type="domain" description="RNA polymerase sigma factor 70 region 4 type 2" evidence="6">
    <location>
        <begin position="126"/>
        <end position="174"/>
    </location>
</feature>
<dbReference type="Gene3D" id="1.10.1740.10">
    <property type="match status" value="1"/>
</dbReference>
<dbReference type="Pfam" id="PF08281">
    <property type="entry name" value="Sigma70_r4_2"/>
    <property type="match status" value="1"/>
</dbReference>
<evidence type="ECO:0000259" key="5">
    <source>
        <dbReference type="Pfam" id="PF04542"/>
    </source>
</evidence>
<evidence type="ECO:0000313" key="8">
    <source>
        <dbReference type="Proteomes" id="UP000033047"/>
    </source>
</evidence>
<accession>A0A0F5IQV8</accession>
<gene>
    <name evidence="7" type="ORF">HMPREF1535_04342</name>
</gene>
<dbReference type="Pfam" id="PF04542">
    <property type="entry name" value="Sigma70_r2"/>
    <property type="match status" value="1"/>
</dbReference>
<dbReference type="STRING" id="927665.HMPREF1535_04342"/>
<dbReference type="AlphaFoldDB" id="A0A0F5IQV8"/>
<evidence type="ECO:0000256" key="4">
    <source>
        <dbReference type="ARBA" id="ARBA00023163"/>
    </source>
</evidence>
<proteinExistence type="inferred from homology"/>
<evidence type="ECO:0000256" key="1">
    <source>
        <dbReference type="ARBA" id="ARBA00010641"/>
    </source>
</evidence>
<comment type="caution">
    <text evidence="7">The sequence shown here is derived from an EMBL/GenBank/DDBJ whole genome shotgun (WGS) entry which is preliminary data.</text>
</comment>
<reference evidence="7 8" key="1">
    <citation type="submission" date="2013-04" db="EMBL/GenBank/DDBJ databases">
        <title>The Genome Sequence of Parabacteroides goldsteinii DSM 19448.</title>
        <authorList>
            <consortium name="The Broad Institute Genomics Platform"/>
            <person name="Earl A."/>
            <person name="Ward D."/>
            <person name="Feldgarden M."/>
            <person name="Gevers D."/>
            <person name="Martens E."/>
            <person name="Sakamoto M."/>
            <person name="Benno Y."/>
            <person name="Song Y."/>
            <person name="Liu C."/>
            <person name="Lee J."/>
            <person name="Bolanos M."/>
            <person name="Vaisanen M.L."/>
            <person name="Finegold S.M."/>
            <person name="Walker B."/>
            <person name="Young S."/>
            <person name="Zeng Q."/>
            <person name="Gargeya S."/>
            <person name="Fitzgerald M."/>
            <person name="Haas B."/>
            <person name="Abouelleil A."/>
            <person name="Allen A.W."/>
            <person name="Alvarado L."/>
            <person name="Arachchi H.M."/>
            <person name="Berlin A.M."/>
            <person name="Chapman S.B."/>
            <person name="Gainer-Dewar J."/>
            <person name="Goldberg J."/>
            <person name="Griggs A."/>
            <person name="Gujja S."/>
            <person name="Hansen M."/>
            <person name="Howarth C."/>
            <person name="Imamovic A."/>
            <person name="Ireland A."/>
            <person name="Larimer J."/>
            <person name="McCowan C."/>
            <person name="Murphy C."/>
            <person name="Pearson M."/>
            <person name="Poon T.W."/>
            <person name="Priest M."/>
            <person name="Roberts A."/>
            <person name="Saif S."/>
            <person name="Shea T."/>
            <person name="Sisk P."/>
            <person name="Sykes S."/>
            <person name="Wortman J."/>
            <person name="Nusbaum C."/>
            <person name="Birren B."/>
        </authorList>
    </citation>
    <scope>NUCLEOTIDE SEQUENCE [LARGE SCALE GENOMIC DNA]</scope>
    <source>
        <strain evidence="7 8">DSM 19448</strain>
    </source>
</reference>
<keyword evidence="4" id="KW-0804">Transcription</keyword>
<evidence type="ECO:0000313" key="7">
    <source>
        <dbReference type="EMBL" id="KKB47926.1"/>
    </source>
</evidence>
<sequence length="197" mass="23777">MERLDTESIEYLLWSISNNDDQVAYRSLFEQYYVSLCQFARRYIDDQETREDIVQDVFFTIWEKRKTIIPYTSGKNFLITCVKNLSLNYLRSQGYKQEYETTIKKNIPIYFNNLDDLYTLQELQHLLYQTLEKLPPEYRLAFELNRLENKSIEEIAEIMGVSCRTVKRYKSKAIEILKKELKDYLPLFMLFTSIFDK</sequence>
<dbReference type="InterPro" id="IPR039425">
    <property type="entry name" value="RNA_pol_sigma-70-like"/>
</dbReference>
<dbReference type="NCBIfam" id="TIGR02937">
    <property type="entry name" value="sigma70-ECF"/>
    <property type="match status" value="1"/>
</dbReference>
<keyword evidence="2" id="KW-0805">Transcription regulation</keyword>
<dbReference type="InterPro" id="IPR013249">
    <property type="entry name" value="RNA_pol_sigma70_r4_t2"/>
</dbReference>
<dbReference type="InterPro" id="IPR013324">
    <property type="entry name" value="RNA_pol_sigma_r3/r4-like"/>
</dbReference>
<dbReference type="SUPFAM" id="SSF88659">
    <property type="entry name" value="Sigma3 and sigma4 domains of RNA polymerase sigma factors"/>
    <property type="match status" value="1"/>
</dbReference>
<dbReference type="CDD" id="cd06171">
    <property type="entry name" value="Sigma70_r4"/>
    <property type="match status" value="1"/>
</dbReference>
<dbReference type="Gene3D" id="1.10.10.10">
    <property type="entry name" value="Winged helix-like DNA-binding domain superfamily/Winged helix DNA-binding domain"/>
    <property type="match status" value="1"/>
</dbReference>
<dbReference type="InterPro" id="IPR014327">
    <property type="entry name" value="RNA_pol_sigma70_bacteroid"/>
</dbReference>
<evidence type="ECO:0000259" key="6">
    <source>
        <dbReference type="Pfam" id="PF08281"/>
    </source>
</evidence>